<accession>A0A6P5YBK2</accession>
<gene>
    <name evidence="3" type="primary">LOC111290392</name>
</gene>
<dbReference type="PANTHER" id="PTHR35297:SF2">
    <property type="entry name" value="PROTEIN, PUTATIVE-RELATED"/>
    <property type="match status" value="1"/>
</dbReference>
<dbReference type="Proteomes" id="UP000515121">
    <property type="component" value="Unplaced"/>
</dbReference>
<dbReference type="KEGG" id="dzi:111290392"/>
<feature type="compositionally biased region" description="Low complexity" evidence="1">
    <location>
        <begin position="47"/>
        <end position="61"/>
    </location>
</feature>
<reference evidence="3" key="1">
    <citation type="submission" date="2025-08" db="UniProtKB">
        <authorList>
            <consortium name="RefSeq"/>
        </authorList>
    </citation>
    <scope>IDENTIFICATION</scope>
    <source>
        <tissue evidence="3">Fruit stalk</tissue>
    </source>
</reference>
<evidence type="ECO:0000313" key="3">
    <source>
        <dbReference type="RefSeq" id="XP_022737416.1"/>
    </source>
</evidence>
<keyword evidence="2" id="KW-1185">Reference proteome</keyword>
<evidence type="ECO:0000256" key="1">
    <source>
        <dbReference type="SAM" id="MobiDB-lite"/>
    </source>
</evidence>
<dbReference type="RefSeq" id="XP_022737416.1">
    <property type="nucleotide sequence ID" value="XM_022881681.1"/>
</dbReference>
<proteinExistence type="predicted"/>
<name>A0A6P5YBK2_DURZI</name>
<organism evidence="2 3">
    <name type="scientific">Durio zibethinus</name>
    <name type="common">Durian</name>
    <dbReference type="NCBI Taxonomy" id="66656"/>
    <lineage>
        <taxon>Eukaryota</taxon>
        <taxon>Viridiplantae</taxon>
        <taxon>Streptophyta</taxon>
        <taxon>Embryophyta</taxon>
        <taxon>Tracheophyta</taxon>
        <taxon>Spermatophyta</taxon>
        <taxon>Magnoliopsida</taxon>
        <taxon>eudicotyledons</taxon>
        <taxon>Gunneridae</taxon>
        <taxon>Pentapetalae</taxon>
        <taxon>rosids</taxon>
        <taxon>malvids</taxon>
        <taxon>Malvales</taxon>
        <taxon>Malvaceae</taxon>
        <taxon>Helicteroideae</taxon>
        <taxon>Durio</taxon>
    </lineage>
</organism>
<protein>
    <submittedName>
        <fullName evidence="3">Uncharacterized protein LOC111290392</fullName>
    </submittedName>
</protein>
<evidence type="ECO:0000313" key="2">
    <source>
        <dbReference type="Proteomes" id="UP000515121"/>
    </source>
</evidence>
<feature type="compositionally biased region" description="Polar residues" evidence="1">
    <location>
        <begin position="1"/>
        <end position="11"/>
    </location>
</feature>
<dbReference type="OrthoDB" id="783427at2759"/>
<sequence>MQRQSLGSPSSKLHIHGGEEVSVAEDQKRRVIIDDDDRKDTGPRRLSFSPSSFSPTSSSISHPKPERLIHLIPVLTLLCFLILYLASHNPSQSDLAAFNGFKHSSRHLESRKIDDVGRFIGVRRGDVLMIRSLRNLQELDKYVPKSRPHRKIADF</sequence>
<dbReference type="GeneID" id="111290392"/>
<dbReference type="PANTHER" id="PTHR35297">
    <property type="entry name" value="PROTEIN, PUTATIVE-RELATED"/>
    <property type="match status" value="1"/>
</dbReference>
<feature type="region of interest" description="Disordered" evidence="1">
    <location>
        <begin position="1"/>
        <end position="63"/>
    </location>
</feature>
<feature type="compositionally biased region" description="Basic and acidic residues" evidence="1">
    <location>
        <begin position="25"/>
        <end position="43"/>
    </location>
</feature>
<dbReference type="AlphaFoldDB" id="A0A6P5YBK2"/>